<dbReference type="SUPFAM" id="SSF56059">
    <property type="entry name" value="Glutathione synthetase ATP-binding domain-like"/>
    <property type="match status" value="1"/>
</dbReference>
<evidence type="ECO:0000259" key="2">
    <source>
        <dbReference type="Pfam" id="PF14403"/>
    </source>
</evidence>
<comment type="caution">
    <text evidence="3">The sequence shown here is derived from an EMBL/GenBank/DDBJ whole genome shotgun (WGS) entry which is preliminary data.</text>
</comment>
<dbReference type="RefSeq" id="WP_252768593.1">
    <property type="nucleotide sequence ID" value="NZ_JAMXMC010000003.1"/>
</dbReference>
<feature type="domain" description="Circularly permuted ATP-grasp type 2" evidence="2">
    <location>
        <begin position="115"/>
        <end position="495"/>
    </location>
</feature>
<gene>
    <name evidence="3" type="ORF">M0L44_05135</name>
</gene>
<dbReference type="EMBL" id="JAMXMC010000003">
    <property type="protein sequence ID" value="MCO5976109.1"/>
    <property type="molecule type" value="Genomic_DNA"/>
</dbReference>
<reference evidence="3 4" key="1">
    <citation type="submission" date="2022-06" db="EMBL/GenBank/DDBJ databases">
        <title>Ideonella sp. NS12-5 Genome sequencing and assembly.</title>
        <authorList>
            <person name="Jung Y."/>
        </authorList>
    </citation>
    <scope>NUCLEOTIDE SEQUENCE [LARGE SCALE GENOMIC DNA]</scope>
    <source>
        <strain evidence="3 4">NS12-5</strain>
    </source>
</reference>
<dbReference type="PANTHER" id="PTHR34595">
    <property type="entry name" value="BLR5612 PROTEIN"/>
    <property type="match status" value="1"/>
</dbReference>
<dbReference type="Pfam" id="PF14403">
    <property type="entry name" value="CP_ATPgrasp_2"/>
    <property type="match status" value="1"/>
</dbReference>
<accession>A0ABT1BJQ9</accession>
<dbReference type="InterPro" id="IPR007296">
    <property type="entry name" value="DUF403"/>
</dbReference>
<organism evidence="3 4">
    <name type="scientific">Ideonella oryzae</name>
    <dbReference type="NCBI Taxonomy" id="2937441"/>
    <lineage>
        <taxon>Bacteria</taxon>
        <taxon>Pseudomonadati</taxon>
        <taxon>Pseudomonadota</taxon>
        <taxon>Betaproteobacteria</taxon>
        <taxon>Burkholderiales</taxon>
        <taxon>Sphaerotilaceae</taxon>
        <taxon>Ideonella</taxon>
    </lineage>
</organism>
<dbReference type="Gene3D" id="3.40.50.11290">
    <property type="match status" value="1"/>
</dbReference>
<dbReference type="InterPro" id="IPR025841">
    <property type="entry name" value="CP_ATPgrasp_2"/>
</dbReference>
<dbReference type="PANTHER" id="PTHR34595:SF2">
    <property type="entry name" value="BLR2978 PROTEIN"/>
    <property type="match status" value="1"/>
</dbReference>
<feature type="domain" description="DUF403" evidence="1">
    <location>
        <begin position="548"/>
        <end position="864"/>
    </location>
</feature>
<dbReference type="Pfam" id="PF04168">
    <property type="entry name" value="Alpha-E"/>
    <property type="match status" value="1"/>
</dbReference>
<dbReference type="InterPro" id="IPR051680">
    <property type="entry name" value="ATP-dep_Glu-Cys_Ligase-2"/>
</dbReference>
<evidence type="ECO:0000259" key="1">
    <source>
        <dbReference type="Pfam" id="PF04168"/>
    </source>
</evidence>
<name>A0ABT1BJQ9_9BURK</name>
<evidence type="ECO:0000313" key="3">
    <source>
        <dbReference type="EMBL" id="MCO5976109.1"/>
    </source>
</evidence>
<keyword evidence="4" id="KW-1185">Reference proteome</keyword>
<sequence>MSSGVPAIVPMPPQQTSLLSDEPLDPVALAHGALQRGDEGHFDELTGRLNEGAAPAGALTPTWQRFFESTGAEGWQDLPNRQDRLRHRVREDGATYNVYDDPDQPTRPWPLELLPMLIGADDWADIEQGVAQRARLLNAAMADIYGERSLLDLGLLPTSLVLGHPQYLRPLHGAKPLGGVHLHVAAFDLSRGPDGSWRVLQQRTQAPSGLGYLVENRLIVSQQLPEAFRDLHVQRLAASFQTLMEGLMRISPAGETSRAALLTPGPRNETYFEHVFLARYLGITLVEGGDLTVRANRLYLKTLRGLERVHILLRRVDDEYLDPLELRPDSALGIPGLVQALRAGEVVVANAPGAGWLESPGLAAFWPGVSRHLLGEELLLPSATSWWCGEQTVWDTHKGRLEEFVVAPTFPASDTTHSFAPVLAATQAPSARASLAGRIEADPAAHTLQSRSRPSEMPVWHDGRLEPRPAVIRVFAISDGQGGWQVLPGGMTRVATRRDALHDPWLSMQRGSASADTWVLTDGPVDPTTLLPKPLSAADLSQMHRSVTSRSAENLFWLGRYTERAENSVRLARLTLESLSGAALHEATPAVFTVLDQLARRHGLVGDSVPSPLQSQRVFERSLVHALGDTRGATSVSFNLQALLGCAQALRERLSTEHWQLIREVGEQFQDRLSAIFESASIDPITEVIGALTQADGHLAAITGGQTDRMTRDDGWRLLSVGRQLERLDFLSHAMACSFEHGLHRCDDGFALMLGFFDSTITYRAHFQARREVPPLLHLLVFDTDNPRSLAWVGRTMRERLLKLARHEPAWAQEVVEKLPRPEQWSLEALSADRGDHAHPALVEALQSCSVQAQAVSDAIGRKLFSHVGPVERMVWQ</sequence>
<evidence type="ECO:0000313" key="4">
    <source>
        <dbReference type="Proteomes" id="UP001204851"/>
    </source>
</evidence>
<dbReference type="Proteomes" id="UP001204851">
    <property type="component" value="Unassembled WGS sequence"/>
</dbReference>
<protein>
    <submittedName>
        <fullName evidence="3">Circularly permuted type 2 ATP-grasp protein</fullName>
    </submittedName>
</protein>
<proteinExistence type="predicted"/>